<dbReference type="Gene3D" id="2.30.30.940">
    <property type="match status" value="1"/>
</dbReference>
<evidence type="ECO:0000313" key="4">
    <source>
        <dbReference type="Proteomes" id="UP000272729"/>
    </source>
</evidence>
<evidence type="ECO:0000256" key="1">
    <source>
        <dbReference type="SAM" id="MobiDB-lite"/>
    </source>
</evidence>
<dbReference type="SMART" id="SM00382">
    <property type="entry name" value="AAA"/>
    <property type="match status" value="1"/>
</dbReference>
<proteinExistence type="predicted"/>
<dbReference type="InterPro" id="IPR003593">
    <property type="entry name" value="AAA+_ATPase"/>
</dbReference>
<dbReference type="GO" id="GO:0043139">
    <property type="term" value="F:5'-3' DNA helicase activity"/>
    <property type="evidence" value="ECO:0007669"/>
    <property type="project" value="TreeGrafter"/>
</dbReference>
<accession>A0A495X4X6</accession>
<dbReference type="Pfam" id="PF08751">
    <property type="entry name" value="TrwC"/>
    <property type="match status" value="1"/>
</dbReference>
<dbReference type="InterPro" id="IPR027417">
    <property type="entry name" value="P-loop_NTPase"/>
</dbReference>
<dbReference type="CDD" id="cd18809">
    <property type="entry name" value="SF1_C_RecD"/>
    <property type="match status" value="1"/>
</dbReference>
<dbReference type="EMBL" id="RBXR01000001">
    <property type="protein sequence ID" value="RKT69361.1"/>
    <property type="molecule type" value="Genomic_DNA"/>
</dbReference>
<dbReference type="PANTHER" id="PTHR43788">
    <property type="entry name" value="DNA2/NAM7 HELICASE FAMILY MEMBER"/>
    <property type="match status" value="1"/>
</dbReference>
<dbReference type="Proteomes" id="UP000272729">
    <property type="component" value="Unassembled WGS sequence"/>
</dbReference>
<protein>
    <submittedName>
        <fullName evidence="3">Conjugative relaxase-like TrwC/TraI family protein</fullName>
    </submittedName>
</protein>
<evidence type="ECO:0000313" key="3">
    <source>
        <dbReference type="EMBL" id="RKT69361.1"/>
    </source>
</evidence>
<dbReference type="PANTHER" id="PTHR43788:SF8">
    <property type="entry name" value="DNA-BINDING PROTEIN SMUBP-2"/>
    <property type="match status" value="1"/>
</dbReference>
<dbReference type="NCBIfam" id="NF041492">
    <property type="entry name" value="MobF"/>
    <property type="match status" value="1"/>
</dbReference>
<sequence length="1274" mass="142380">MMALKVLHAGDGYQYLMRQVATGDILRQGRDPLTAYYHQEGNPPGEWIGAGTTDLGIHGEVREDQMQALFGERLHPEANILIAAALAQGKSFKEAAAGVRLGRKLAQYDNTVPLLTELRAAYDRFEHDHQRRPSIQERRDIKENVAAALLSLQDPARTWSDTEIRTYITNELGRARQPVSGFDLVFSQPTKTADILWALGDHHTRTALEAAHHEAVRTAITYLESEAAFSRTGKAGIAQIETTGLVATAFTHRESRAGDPNLHTHVAVANTVHCTDGRWRTLDSRQLHHVAVSASEVYNAAWERGVTRRLDVRFETRPRGPGKRPVRDIAGIPEEWITGFSQRRSQVEHVYNQLVAQYVRTHDTSPPRTVQLKLAQQAAVTDRPDKGALKPLHQLLADWRDRAHQMRPDLDIQAVTTAAVHNTPGPPTPAHLDLAALAIQVVDAVSEYRATWTIYHVRAEAERQLRGIRFTDEHHHDTTVDTLTQQALTRHCVRLDPEPEPTPQLLSLSTGESVFHRHGQTRYTSPAILDAEQRLLDAARTPRGPTVPTKTLDKVLRSLQRTRTPSRHRITLNAGQRELVRWFVSSGRALALAIGPPGSGKSTAMKAVARAWARTGGRVIGLAPSAAAAGVLGDVLDVPADTLHRLVYSYDRGLPVDVRRGDMLLVDEAGMAGTRMLDRITTLAEQRGAVVRLVGDYRQLTAVEAGGALRLLHHDTGGAQLTDLLRFTNPEEAQAILHIRVGDHRAITWYTDHNRLHGGPQAAILDQLFTAWRTDRDNGHTTIMSADTNDIVAELSARAQTELRATGTVEPTGILLRDGNLAGRGDTIVTRLNKRTLRPRLHDHVKNGDLWTVLRRNPDGSLKVRHQKHRGTITLPAHYVKHHVELGYAATIHRTQGLTVDISRATLSPGATRELATVALSRGTDQNHLYLDTTQLLTPDEPATLPGDLYYRHRQTQATQGALAAILNREGAELSATETHREAQEAPHRLDVQVPEYEHALAVYHGIDHETQAEDWVTEALPDLADHILTDEAWPALRAALHEAHDTGHNPSTLLRQRTHERELHTANNITRVLHHRITTYLDDNPPNDFTFTDTPAHTWLPPWIPPPPPEDQPTPDTAHAELRTWLHTKAQHISKRIDQLTDQALNTRPQWLTRLMPPPERSAEHEHWRDLVKHITAYRERWNIPDTEPTPLGCEGRGIQKRAHRWLHRRLLAITRHDGTSVQGEHDLAAMRTRAFRVRREAAKAARQPQPPMIAPSEGPRAQDPKTRPNLTP</sequence>
<dbReference type="AlphaFoldDB" id="A0A495X4X6"/>
<dbReference type="SUPFAM" id="SSF55464">
    <property type="entry name" value="Origin of replication-binding domain, RBD-like"/>
    <property type="match status" value="1"/>
</dbReference>
<dbReference type="Pfam" id="PF13604">
    <property type="entry name" value="AAA_30"/>
    <property type="match status" value="1"/>
</dbReference>
<dbReference type="CDD" id="cd17933">
    <property type="entry name" value="DEXSc_RecD-like"/>
    <property type="match status" value="1"/>
</dbReference>
<dbReference type="SUPFAM" id="SSF52540">
    <property type="entry name" value="P-loop containing nucleoside triphosphate hydrolases"/>
    <property type="match status" value="2"/>
</dbReference>
<dbReference type="InterPro" id="IPR014862">
    <property type="entry name" value="TrwC"/>
</dbReference>
<dbReference type="OrthoDB" id="4524286at2"/>
<evidence type="ECO:0000259" key="2">
    <source>
        <dbReference type="SMART" id="SM00382"/>
    </source>
</evidence>
<feature type="domain" description="AAA+ ATPase" evidence="2">
    <location>
        <begin position="587"/>
        <end position="737"/>
    </location>
</feature>
<reference evidence="3 4" key="1">
    <citation type="submission" date="2018-10" db="EMBL/GenBank/DDBJ databases">
        <title>Sequencing the genomes of 1000 actinobacteria strains.</title>
        <authorList>
            <person name="Klenk H.-P."/>
        </authorList>
    </citation>
    <scope>NUCLEOTIDE SEQUENCE [LARGE SCALE GENOMIC DNA]</scope>
    <source>
        <strain evidence="3 4">DSM 43911</strain>
    </source>
</reference>
<feature type="region of interest" description="Disordered" evidence="1">
    <location>
        <begin position="1240"/>
        <end position="1274"/>
    </location>
</feature>
<dbReference type="RefSeq" id="WP_121221059.1">
    <property type="nucleotide sequence ID" value="NZ_JBIUBA010000002.1"/>
</dbReference>
<dbReference type="Gene3D" id="3.40.50.300">
    <property type="entry name" value="P-loop containing nucleotide triphosphate hydrolases"/>
    <property type="match status" value="2"/>
</dbReference>
<name>A0A495X4X6_9PSEU</name>
<dbReference type="InterPro" id="IPR050534">
    <property type="entry name" value="Coronavir_polyprotein_1ab"/>
</dbReference>
<gene>
    <name evidence="3" type="ORF">DFJ66_2580</name>
</gene>
<comment type="caution">
    <text evidence="3">The sequence shown here is derived from an EMBL/GenBank/DDBJ whole genome shotgun (WGS) entry which is preliminary data.</text>
</comment>
<organism evidence="3 4">
    <name type="scientific">Saccharothrix variisporea</name>
    <dbReference type="NCBI Taxonomy" id="543527"/>
    <lineage>
        <taxon>Bacteria</taxon>
        <taxon>Bacillati</taxon>
        <taxon>Actinomycetota</taxon>
        <taxon>Actinomycetes</taxon>
        <taxon>Pseudonocardiales</taxon>
        <taxon>Pseudonocardiaceae</taxon>
        <taxon>Saccharothrix</taxon>
    </lineage>
</organism>
<keyword evidence="4" id="KW-1185">Reference proteome</keyword>